<keyword evidence="4" id="KW-1185">Reference proteome</keyword>
<dbReference type="Pfam" id="PF05137">
    <property type="entry name" value="PilN"/>
    <property type="match status" value="1"/>
</dbReference>
<keyword evidence="2" id="KW-1133">Transmembrane helix</keyword>
<organism evidence="3 4">
    <name type="scientific">Nocardioides marinisabuli</name>
    <dbReference type="NCBI Taxonomy" id="419476"/>
    <lineage>
        <taxon>Bacteria</taxon>
        <taxon>Bacillati</taxon>
        <taxon>Actinomycetota</taxon>
        <taxon>Actinomycetes</taxon>
        <taxon>Propionibacteriales</taxon>
        <taxon>Nocardioidaceae</taxon>
        <taxon>Nocardioides</taxon>
    </lineage>
</organism>
<evidence type="ECO:0000313" key="3">
    <source>
        <dbReference type="EMBL" id="NYD57659.1"/>
    </source>
</evidence>
<reference evidence="3 4" key="1">
    <citation type="submission" date="2020-07" db="EMBL/GenBank/DDBJ databases">
        <title>Sequencing the genomes of 1000 actinobacteria strains.</title>
        <authorList>
            <person name="Klenk H.-P."/>
        </authorList>
    </citation>
    <scope>NUCLEOTIDE SEQUENCE [LARGE SCALE GENOMIC DNA]</scope>
    <source>
        <strain evidence="3 4">DSM 18965</strain>
    </source>
</reference>
<feature type="transmembrane region" description="Helical" evidence="2">
    <location>
        <begin position="45"/>
        <end position="62"/>
    </location>
</feature>
<dbReference type="EMBL" id="JACCBE010000001">
    <property type="protein sequence ID" value="NYD57659.1"/>
    <property type="molecule type" value="Genomic_DNA"/>
</dbReference>
<accession>A0A7Y9F131</accession>
<name>A0A7Y9F131_9ACTN</name>
<keyword evidence="2" id="KW-0472">Membrane</keyword>
<dbReference type="InterPro" id="IPR007813">
    <property type="entry name" value="PilN"/>
</dbReference>
<evidence type="ECO:0000313" key="4">
    <source>
        <dbReference type="Proteomes" id="UP000516957"/>
    </source>
</evidence>
<dbReference type="Proteomes" id="UP000516957">
    <property type="component" value="Unassembled WGS sequence"/>
</dbReference>
<comment type="caution">
    <text evidence="3">The sequence shown here is derived from an EMBL/GenBank/DDBJ whole genome shotgun (WGS) entry which is preliminary data.</text>
</comment>
<proteinExistence type="predicted"/>
<evidence type="ECO:0000256" key="2">
    <source>
        <dbReference type="SAM" id="Phobius"/>
    </source>
</evidence>
<keyword evidence="2" id="KW-0812">Transmembrane</keyword>
<evidence type="ECO:0000256" key="1">
    <source>
        <dbReference type="SAM" id="MobiDB-lite"/>
    </source>
</evidence>
<dbReference type="AlphaFoldDB" id="A0A7Y9F131"/>
<dbReference type="RefSeq" id="WP_179615393.1">
    <property type="nucleotide sequence ID" value="NZ_CP059163.1"/>
</dbReference>
<sequence length="262" mass="26973">MSTARTGGRRSVRDTAVTGPGPATVDLLSPWVHDRLRVHRWRRRLGVAGLALVLLTGGAWTFQRLALAGAEADLRGEEAVGAQLGREIAALAPVQAYVGGVSRRVGTVQEAMATDVDLARVLVELDGALPPGAGLESVTVDLPGRRPDAGRVVAADGSVADPTRGLEAAACPGPDPFATLVVVGCLNLTGTATDRESVGALVAALDESAWFDEPFVTTTTTSEGAPITFSGSVALAVKVFSKRYDDLGARLGTLEPAEGATP</sequence>
<protein>
    <submittedName>
        <fullName evidence="3">Uncharacterized protein</fullName>
    </submittedName>
</protein>
<gene>
    <name evidence="3" type="ORF">BKA08_001897</name>
</gene>
<feature type="region of interest" description="Disordered" evidence="1">
    <location>
        <begin position="1"/>
        <end position="21"/>
    </location>
</feature>